<dbReference type="CDD" id="cd01650">
    <property type="entry name" value="RT_nLTR_like"/>
    <property type="match status" value="1"/>
</dbReference>
<dbReference type="PANTHER" id="PTHR46890:SF48">
    <property type="entry name" value="RNA-DIRECTED DNA POLYMERASE"/>
    <property type="match status" value="1"/>
</dbReference>
<feature type="domain" description="Reverse transcriptase" evidence="1">
    <location>
        <begin position="133"/>
        <end position="242"/>
    </location>
</feature>
<dbReference type="InterPro" id="IPR000477">
    <property type="entry name" value="RT_dom"/>
</dbReference>
<gene>
    <name evidence="2" type="ORF">Tco_0819691</name>
</gene>
<comment type="caution">
    <text evidence="2">The sequence shown here is derived from an EMBL/GenBank/DDBJ whole genome shotgun (WGS) entry which is preliminary data.</text>
</comment>
<dbReference type="Pfam" id="PF00078">
    <property type="entry name" value="RVT_1"/>
    <property type="match status" value="1"/>
</dbReference>
<evidence type="ECO:0000313" key="2">
    <source>
        <dbReference type="EMBL" id="GJS98521.1"/>
    </source>
</evidence>
<name>A0ABQ5AA93_9ASTR</name>
<dbReference type="InterPro" id="IPR043502">
    <property type="entry name" value="DNA/RNA_pol_sf"/>
</dbReference>
<dbReference type="EMBL" id="BQNB010012050">
    <property type="protein sequence ID" value="GJS98521.1"/>
    <property type="molecule type" value="Genomic_DNA"/>
</dbReference>
<organism evidence="2 3">
    <name type="scientific">Tanacetum coccineum</name>
    <dbReference type="NCBI Taxonomy" id="301880"/>
    <lineage>
        <taxon>Eukaryota</taxon>
        <taxon>Viridiplantae</taxon>
        <taxon>Streptophyta</taxon>
        <taxon>Embryophyta</taxon>
        <taxon>Tracheophyta</taxon>
        <taxon>Spermatophyta</taxon>
        <taxon>Magnoliopsida</taxon>
        <taxon>eudicotyledons</taxon>
        <taxon>Gunneridae</taxon>
        <taxon>Pentapetalae</taxon>
        <taxon>asterids</taxon>
        <taxon>campanulids</taxon>
        <taxon>Asterales</taxon>
        <taxon>Asteraceae</taxon>
        <taxon>Asteroideae</taxon>
        <taxon>Anthemideae</taxon>
        <taxon>Anthemidinae</taxon>
        <taxon>Tanacetum</taxon>
    </lineage>
</organism>
<reference evidence="2" key="2">
    <citation type="submission" date="2022-01" db="EMBL/GenBank/DDBJ databases">
        <authorList>
            <person name="Yamashiro T."/>
            <person name="Shiraishi A."/>
            <person name="Satake H."/>
            <person name="Nakayama K."/>
        </authorList>
    </citation>
    <scope>NUCLEOTIDE SEQUENCE</scope>
</reference>
<evidence type="ECO:0000259" key="1">
    <source>
        <dbReference type="Pfam" id="PF00078"/>
    </source>
</evidence>
<keyword evidence="3" id="KW-1185">Reference proteome</keyword>
<dbReference type="PANTHER" id="PTHR46890">
    <property type="entry name" value="NON-LTR RETROLELEMENT REVERSE TRANSCRIPTASE-LIKE PROTEIN-RELATED"/>
    <property type="match status" value="1"/>
</dbReference>
<accession>A0ABQ5AA93</accession>
<dbReference type="InterPro" id="IPR052343">
    <property type="entry name" value="Retrotransposon-Effector_Assoc"/>
</dbReference>
<dbReference type="Proteomes" id="UP001151760">
    <property type="component" value="Unassembled WGS sequence"/>
</dbReference>
<reference evidence="2" key="1">
    <citation type="journal article" date="2022" name="Int. J. Mol. Sci.">
        <title>Draft Genome of Tanacetum Coccineum: Genomic Comparison of Closely Related Tanacetum-Family Plants.</title>
        <authorList>
            <person name="Yamashiro T."/>
            <person name="Shiraishi A."/>
            <person name="Nakayama K."/>
            <person name="Satake H."/>
        </authorList>
    </citation>
    <scope>NUCLEOTIDE SEQUENCE</scope>
</reference>
<dbReference type="SUPFAM" id="SSF56672">
    <property type="entry name" value="DNA/RNA polymerases"/>
    <property type="match status" value="1"/>
</dbReference>
<protein>
    <submittedName>
        <fullName evidence="2">Sodium/hydrogen exchanger 6</fullName>
    </submittedName>
</protein>
<proteinExistence type="predicted"/>
<sequence length="253" mass="28555">MKSKCARNRIEMVSDAFNNLYDGNQVPGAFVNHYNQFLGAKGVTIPLDDHNLFTRALDDAKADFMVRGVSNYEVKSVIFSMGDDRAPGPDGFTVAFLKKVWDMVGGDISCVVREFFSNGKLLKEINHTIISLIPKVSTPARINDYRPISCCNVLYNCISKIIANRVKEGLGDIVSINQSAFVYGRKISDNILLTQELMRNYHRRRGRPKCAFKVDIQKAYDTVNWSFLETILVGFGFHPKMVGMCLITHTFDH</sequence>
<evidence type="ECO:0000313" key="3">
    <source>
        <dbReference type="Proteomes" id="UP001151760"/>
    </source>
</evidence>